<dbReference type="Pfam" id="PF00583">
    <property type="entry name" value="Acetyltransf_1"/>
    <property type="match status" value="1"/>
</dbReference>
<evidence type="ECO:0000259" key="1">
    <source>
        <dbReference type="PROSITE" id="PS51186"/>
    </source>
</evidence>
<dbReference type="PROSITE" id="PS51186">
    <property type="entry name" value="GNAT"/>
    <property type="match status" value="1"/>
</dbReference>
<dbReference type="OrthoDB" id="3627178at2"/>
<dbReference type="RefSeq" id="WP_138639772.1">
    <property type="nucleotide sequence ID" value="NZ_VCKZ01000265.1"/>
</dbReference>
<keyword evidence="2" id="KW-0808">Transferase</keyword>
<proteinExistence type="predicted"/>
<dbReference type="Proteomes" id="UP000305238">
    <property type="component" value="Unassembled WGS sequence"/>
</dbReference>
<dbReference type="Gene3D" id="3.40.630.30">
    <property type="match status" value="1"/>
</dbReference>
<dbReference type="AlphaFoldDB" id="A0A5S4GHP9"/>
<evidence type="ECO:0000313" key="3">
    <source>
        <dbReference type="Proteomes" id="UP000305238"/>
    </source>
</evidence>
<dbReference type="InterPro" id="IPR000182">
    <property type="entry name" value="GNAT_dom"/>
</dbReference>
<dbReference type="EMBL" id="VCKZ01000265">
    <property type="protein sequence ID" value="TMR32498.1"/>
    <property type="molecule type" value="Genomic_DNA"/>
</dbReference>
<evidence type="ECO:0000313" key="2">
    <source>
        <dbReference type="EMBL" id="TMR32498.1"/>
    </source>
</evidence>
<sequence>MVELSVRLAGEGDRAVVERLWLMFQHDMSEFWGGLPFPDATFRSERLQAAFSGADSTAYLFTQGDRPVGFAVVRGLAEQRRVLTSFFVVRGARRTGIGLRAFQQVVGRHPGPWEVAFQDGNTTAVRFWRRAAETIAPGAWTEERRPEPSRPDLPPDVWIAFAVDA</sequence>
<organism evidence="2 3">
    <name type="scientific">Actinomadura geliboluensis</name>
    <dbReference type="NCBI Taxonomy" id="882440"/>
    <lineage>
        <taxon>Bacteria</taxon>
        <taxon>Bacillati</taxon>
        <taxon>Actinomycetota</taxon>
        <taxon>Actinomycetes</taxon>
        <taxon>Streptosporangiales</taxon>
        <taxon>Thermomonosporaceae</taxon>
        <taxon>Actinomadura</taxon>
    </lineage>
</organism>
<reference evidence="2 3" key="1">
    <citation type="submission" date="2019-05" db="EMBL/GenBank/DDBJ databases">
        <title>Draft genome sequence of Actinomadura geliboluensis A8036.</title>
        <authorList>
            <person name="Saricaoglu S."/>
            <person name="Isik K."/>
        </authorList>
    </citation>
    <scope>NUCLEOTIDE SEQUENCE [LARGE SCALE GENOMIC DNA]</scope>
    <source>
        <strain evidence="2 3">A8036</strain>
    </source>
</reference>
<feature type="domain" description="N-acetyltransferase" evidence="1">
    <location>
        <begin position="4"/>
        <end position="164"/>
    </location>
</feature>
<name>A0A5S4GHP9_9ACTN</name>
<accession>A0A5S4GHP9</accession>
<gene>
    <name evidence="2" type="ORF">ETD96_29525</name>
</gene>
<keyword evidence="3" id="KW-1185">Reference proteome</keyword>
<protein>
    <submittedName>
        <fullName evidence="2">GNAT family N-acetyltransferase</fullName>
    </submittedName>
</protein>
<comment type="caution">
    <text evidence="2">The sequence shown here is derived from an EMBL/GenBank/DDBJ whole genome shotgun (WGS) entry which is preliminary data.</text>
</comment>
<dbReference type="GO" id="GO:0016747">
    <property type="term" value="F:acyltransferase activity, transferring groups other than amino-acyl groups"/>
    <property type="evidence" value="ECO:0007669"/>
    <property type="project" value="InterPro"/>
</dbReference>
<dbReference type="InterPro" id="IPR016181">
    <property type="entry name" value="Acyl_CoA_acyltransferase"/>
</dbReference>
<dbReference type="SUPFAM" id="SSF55729">
    <property type="entry name" value="Acyl-CoA N-acyltransferases (Nat)"/>
    <property type="match status" value="1"/>
</dbReference>